<proteinExistence type="inferred from homology"/>
<comment type="caution">
    <text evidence="5">The sequence shown here is derived from an EMBL/GenBank/DDBJ whole genome shotgun (WGS) entry which is preliminary data.</text>
</comment>
<dbReference type="NCBIfam" id="TIGR00621">
    <property type="entry name" value="ssb"/>
    <property type="match status" value="1"/>
</dbReference>
<accession>A0A2S6I7M6</accession>
<comment type="caution">
    <text evidence="2">Lacks conserved residue(s) required for the propagation of feature annotation.</text>
</comment>
<dbReference type="GO" id="GO:0009295">
    <property type="term" value="C:nucleoid"/>
    <property type="evidence" value="ECO:0007669"/>
    <property type="project" value="TreeGrafter"/>
</dbReference>
<feature type="region of interest" description="Disordered" evidence="4">
    <location>
        <begin position="109"/>
        <end position="156"/>
    </location>
</feature>
<evidence type="ECO:0000256" key="4">
    <source>
        <dbReference type="SAM" id="MobiDB-lite"/>
    </source>
</evidence>
<dbReference type="InterPro" id="IPR000424">
    <property type="entry name" value="Primosome_PriB/ssb"/>
</dbReference>
<evidence type="ECO:0000313" key="6">
    <source>
        <dbReference type="Proteomes" id="UP000237662"/>
    </source>
</evidence>
<evidence type="ECO:0000256" key="1">
    <source>
        <dbReference type="ARBA" id="ARBA00023125"/>
    </source>
</evidence>
<dbReference type="PIRSF" id="PIRSF002070">
    <property type="entry name" value="SSB"/>
    <property type="match status" value="1"/>
</dbReference>
<dbReference type="PANTHER" id="PTHR10302:SF0">
    <property type="entry name" value="SINGLE-STRANDED DNA-BINDING PROTEIN, MITOCHONDRIAL"/>
    <property type="match status" value="1"/>
</dbReference>
<dbReference type="Pfam" id="PF00436">
    <property type="entry name" value="SSB"/>
    <property type="match status" value="1"/>
</dbReference>
<keyword evidence="1 2" id="KW-0238">DNA-binding</keyword>
<dbReference type="EMBL" id="PTJC01000005">
    <property type="protein sequence ID" value="PPK87496.1"/>
    <property type="molecule type" value="Genomic_DNA"/>
</dbReference>
<protein>
    <recommendedName>
        <fullName evidence="2 3">Single-stranded DNA-binding protein</fullName>
        <shortName evidence="2">SSB</shortName>
    </recommendedName>
</protein>
<dbReference type="GO" id="GO:0006260">
    <property type="term" value="P:DNA replication"/>
    <property type="evidence" value="ECO:0007669"/>
    <property type="project" value="InterPro"/>
</dbReference>
<dbReference type="SUPFAM" id="SSF50249">
    <property type="entry name" value="Nucleic acid-binding proteins"/>
    <property type="match status" value="1"/>
</dbReference>
<dbReference type="CDD" id="cd04496">
    <property type="entry name" value="SSB_OBF"/>
    <property type="match status" value="1"/>
</dbReference>
<dbReference type="PROSITE" id="PS50935">
    <property type="entry name" value="SSB"/>
    <property type="match status" value="1"/>
</dbReference>
<dbReference type="Gene3D" id="2.40.50.140">
    <property type="entry name" value="Nucleic acid-binding proteins"/>
    <property type="match status" value="1"/>
</dbReference>
<dbReference type="OrthoDB" id="9809878at2"/>
<keyword evidence="6" id="KW-1185">Reference proteome</keyword>
<evidence type="ECO:0000256" key="3">
    <source>
        <dbReference type="PIRNR" id="PIRNR002070"/>
    </source>
</evidence>
<dbReference type="GO" id="GO:0003697">
    <property type="term" value="F:single-stranded DNA binding"/>
    <property type="evidence" value="ECO:0007669"/>
    <property type="project" value="UniProtKB-UniRule"/>
</dbReference>
<dbReference type="InterPro" id="IPR012340">
    <property type="entry name" value="NA-bd_OB-fold"/>
</dbReference>
<evidence type="ECO:0000256" key="2">
    <source>
        <dbReference type="HAMAP-Rule" id="MF_00984"/>
    </source>
</evidence>
<reference evidence="5 6" key="1">
    <citation type="submission" date="2018-02" db="EMBL/GenBank/DDBJ databases">
        <title>Genomic Encyclopedia of Archaeal and Bacterial Type Strains, Phase II (KMG-II): from individual species to whole genera.</title>
        <authorList>
            <person name="Goeker M."/>
        </authorList>
    </citation>
    <scope>NUCLEOTIDE SEQUENCE [LARGE SCALE GENOMIC DNA]</scope>
    <source>
        <strain evidence="5 6">DSM 29526</strain>
    </source>
</reference>
<organism evidence="5 6">
    <name type="scientific">Neolewinella xylanilytica</name>
    <dbReference type="NCBI Taxonomy" id="1514080"/>
    <lineage>
        <taxon>Bacteria</taxon>
        <taxon>Pseudomonadati</taxon>
        <taxon>Bacteroidota</taxon>
        <taxon>Saprospiria</taxon>
        <taxon>Saprospirales</taxon>
        <taxon>Lewinellaceae</taxon>
        <taxon>Neolewinella</taxon>
    </lineage>
</organism>
<dbReference type="RefSeq" id="WP_104418095.1">
    <property type="nucleotide sequence ID" value="NZ_PTJC01000005.1"/>
</dbReference>
<evidence type="ECO:0000313" key="5">
    <source>
        <dbReference type="EMBL" id="PPK87496.1"/>
    </source>
</evidence>
<dbReference type="PANTHER" id="PTHR10302">
    <property type="entry name" value="SINGLE-STRANDED DNA-BINDING PROTEIN"/>
    <property type="match status" value="1"/>
</dbReference>
<dbReference type="HAMAP" id="MF_00984">
    <property type="entry name" value="SSB"/>
    <property type="match status" value="1"/>
</dbReference>
<name>A0A2S6I7M6_9BACT</name>
<dbReference type="Proteomes" id="UP000237662">
    <property type="component" value="Unassembled WGS sequence"/>
</dbReference>
<sequence>MQVRNSVTLIGNVGQLPTVKTLTSGTRVIEFSLATNDSYRNKAGERITRTEWHTIKAFGKVVDTLERYVTKGTQLALTGSIRYSRWTDKHEQTRVSTEIILDEFTFLGSRDGSSYSTREDDTEQSEMMAAEPAPKKTAKRRSKKAAAMTPAEDLPF</sequence>
<comment type="subunit">
    <text evidence="2">Homotetramer.</text>
</comment>
<dbReference type="AlphaFoldDB" id="A0A2S6I7M6"/>
<dbReference type="InterPro" id="IPR011344">
    <property type="entry name" value="ssDNA-bd"/>
</dbReference>
<gene>
    <name evidence="5" type="ORF">CLV84_0439</name>
</gene>